<evidence type="ECO:0000256" key="6">
    <source>
        <dbReference type="ARBA" id="ARBA00022660"/>
    </source>
</evidence>
<dbReference type="CTD" id="4541"/>
<feature type="chain" id="PRO_5010965622" description="NADH-ubiquinone oxidoreductase chain 6" evidence="16">
    <location>
        <begin position="22"/>
        <end position="173"/>
    </location>
</feature>
<dbReference type="EMBL" id="AP011612">
    <property type="protein sequence ID" value="BAL43971.1"/>
    <property type="molecule type" value="Genomic_DNA"/>
</dbReference>
<dbReference type="AlphaFoldDB" id="H1UCV0"/>
<keyword evidence="16" id="KW-0732">Signal</keyword>
<dbReference type="InterPro" id="IPR050269">
    <property type="entry name" value="ComplexI_Subunit6"/>
</dbReference>
<evidence type="ECO:0000256" key="16">
    <source>
        <dbReference type="SAM" id="SignalP"/>
    </source>
</evidence>
<dbReference type="EMBL" id="KC477844">
    <property type="protein sequence ID" value="AGG55044.1"/>
    <property type="molecule type" value="Genomic_DNA"/>
</dbReference>
<comment type="subcellular location">
    <subcellularLocation>
        <location evidence="1 15">Mitochondrion membrane</location>
        <topology evidence="1 15">Multi-pass membrane protein</topology>
    </subcellularLocation>
</comment>
<keyword evidence="6 15" id="KW-0679">Respiratory chain</keyword>
<feature type="transmembrane region" description="Helical" evidence="15">
    <location>
        <begin position="29"/>
        <end position="46"/>
    </location>
</feature>
<evidence type="ECO:0000256" key="3">
    <source>
        <dbReference type="ARBA" id="ARBA00012944"/>
    </source>
</evidence>
<dbReference type="PANTHER" id="PTHR11435:SF1">
    <property type="entry name" value="NADH-UBIQUINONE OXIDOREDUCTASE CHAIN 6"/>
    <property type="match status" value="1"/>
</dbReference>
<keyword evidence="13 15" id="KW-0472">Membrane</keyword>
<proteinExistence type="inferred from homology"/>
<keyword evidence="9 15" id="KW-0249">Electron transport</keyword>
<evidence type="ECO:0000256" key="4">
    <source>
        <dbReference type="ARBA" id="ARBA00021095"/>
    </source>
</evidence>
<dbReference type="GO" id="GO:0031966">
    <property type="term" value="C:mitochondrial membrane"/>
    <property type="evidence" value="ECO:0007669"/>
    <property type="project" value="UniProtKB-SubCell"/>
</dbReference>
<evidence type="ECO:0000256" key="13">
    <source>
        <dbReference type="ARBA" id="ARBA00023136"/>
    </source>
</evidence>
<reference evidence="18" key="2">
    <citation type="journal article" date="2013" name="PLoS ONE">
        <title>Mitogenomic evidence for an Indo-West Pacific origin of the Clupeoidei (Teleostei: Clupeiformes).</title>
        <authorList>
            <person name="Lavoue S."/>
            <person name="Miya M."/>
            <person name="Musikasinthorn P."/>
            <person name="Chen W.J."/>
            <person name="Nishida M."/>
        </authorList>
    </citation>
    <scope>NUCLEOTIDE SEQUENCE</scope>
</reference>
<keyword evidence="7 15" id="KW-0812">Transmembrane</keyword>
<dbReference type="Pfam" id="PF00499">
    <property type="entry name" value="Oxidored_q3"/>
    <property type="match status" value="1"/>
</dbReference>
<name>H1UCV0_KONPU</name>
<keyword evidence="5 15" id="KW-0813">Transport</keyword>
<evidence type="ECO:0000256" key="15">
    <source>
        <dbReference type="RuleBase" id="RU004430"/>
    </source>
</evidence>
<evidence type="ECO:0000256" key="7">
    <source>
        <dbReference type="ARBA" id="ARBA00022692"/>
    </source>
</evidence>
<comment type="catalytic activity">
    <reaction evidence="14 15">
        <text>a ubiquinone + NADH + 5 H(+)(in) = a ubiquinol + NAD(+) + 4 H(+)(out)</text>
        <dbReference type="Rhea" id="RHEA:29091"/>
        <dbReference type="Rhea" id="RHEA-COMP:9565"/>
        <dbReference type="Rhea" id="RHEA-COMP:9566"/>
        <dbReference type="ChEBI" id="CHEBI:15378"/>
        <dbReference type="ChEBI" id="CHEBI:16389"/>
        <dbReference type="ChEBI" id="CHEBI:17976"/>
        <dbReference type="ChEBI" id="CHEBI:57540"/>
        <dbReference type="ChEBI" id="CHEBI:57945"/>
        <dbReference type="EC" id="7.1.1.2"/>
    </reaction>
</comment>
<comment type="similarity">
    <text evidence="2 15">Belongs to the complex I subunit 6 family.</text>
</comment>
<protein>
    <recommendedName>
        <fullName evidence="4 15">NADH-ubiquinone oxidoreductase chain 6</fullName>
        <ecNumber evidence="3 15">7.1.1.2</ecNumber>
    </recommendedName>
</protein>
<accession>H1UCV0</accession>
<evidence type="ECO:0000256" key="9">
    <source>
        <dbReference type="ARBA" id="ARBA00022982"/>
    </source>
</evidence>
<evidence type="ECO:0000256" key="2">
    <source>
        <dbReference type="ARBA" id="ARBA00005698"/>
    </source>
</evidence>
<evidence type="ECO:0000313" key="18">
    <source>
        <dbReference type="EMBL" id="BAL43971.1"/>
    </source>
</evidence>
<gene>
    <name evidence="18" type="primary">ND6</name>
</gene>
<keyword evidence="12 15" id="KW-0496">Mitochondrion</keyword>
<evidence type="ECO:0000256" key="10">
    <source>
        <dbReference type="ARBA" id="ARBA00022989"/>
    </source>
</evidence>
<dbReference type="PANTHER" id="PTHR11435">
    <property type="entry name" value="NADH UBIQUINONE OXIDOREDUCTASE SUBUNIT ND6"/>
    <property type="match status" value="1"/>
</dbReference>
<sequence length="173" mass="18534">MVSIILLLLAGFMMGLVGVASYPSPYFGAMGLVLSSAAGCAVLAMFGTPFLALSLFLIYLGGMLVVFGYAAALSADEFPEDWTDVTVFEYAMFYLLGLVVAVLYFGRPAYEFSVGMLTSVKEFLVVRGDLAGVAVLYGVGGMLMLFCAWVLLLTLFVVLELVRGRSRGSMRAP</sequence>
<evidence type="ECO:0000256" key="12">
    <source>
        <dbReference type="ARBA" id="ARBA00023128"/>
    </source>
</evidence>
<evidence type="ECO:0000256" key="11">
    <source>
        <dbReference type="ARBA" id="ARBA00023027"/>
    </source>
</evidence>
<evidence type="ECO:0000256" key="1">
    <source>
        <dbReference type="ARBA" id="ARBA00004225"/>
    </source>
</evidence>
<dbReference type="InterPro" id="IPR001457">
    <property type="entry name" value="NADH_UbQ/plastoQ_OxRdtase_su6"/>
</dbReference>
<dbReference type="GO" id="GO:0008137">
    <property type="term" value="F:NADH dehydrogenase (ubiquinone) activity"/>
    <property type="evidence" value="ECO:0007669"/>
    <property type="project" value="UniProtKB-UniRule"/>
</dbReference>
<feature type="transmembrane region" description="Helical" evidence="15">
    <location>
        <begin position="53"/>
        <end position="75"/>
    </location>
</feature>
<evidence type="ECO:0000256" key="8">
    <source>
        <dbReference type="ARBA" id="ARBA00022967"/>
    </source>
</evidence>
<keyword evidence="11 15" id="KW-0520">NAD</keyword>
<geneLocation type="mitochondrion" evidence="18"/>
<evidence type="ECO:0000313" key="17">
    <source>
        <dbReference type="EMBL" id="AGG55044.1"/>
    </source>
</evidence>
<dbReference type="GeneID" id="11539621"/>
<feature type="transmembrane region" description="Helical" evidence="15">
    <location>
        <begin position="87"/>
        <end position="106"/>
    </location>
</feature>
<reference evidence="17" key="1">
    <citation type="journal article" date="2013" name="Mitochondrial DNA">
        <title>Complete mitochondrial genome of Japanese Konosirus punctatus (Clupeiformes: Clupeidae).</title>
        <authorList>
            <person name="Li Y."/>
            <person name="Pan X."/>
            <person name="Song N."/>
            <person name="Yanagimoto T."/>
            <person name="Gao T."/>
        </authorList>
    </citation>
    <scope>NUCLEOTIDE SEQUENCE</scope>
</reference>
<evidence type="ECO:0000256" key="5">
    <source>
        <dbReference type="ARBA" id="ARBA00022448"/>
    </source>
</evidence>
<comment type="function">
    <text evidence="15">Core subunit of the mitochondrial membrane respiratory chain NADH dehydrogenase (Complex I) which catalyzes electron transfer from NADH through the respiratory chain, using ubiquinone as an electron acceptor. Essential for the catalytic activity and assembly of complex I.</text>
</comment>
<dbReference type="RefSeq" id="YP_005088462.1">
    <property type="nucleotide sequence ID" value="NC_016694.1"/>
</dbReference>
<feature type="signal peptide" evidence="16">
    <location>
        <begin position="1"/>
        <end position="21"/>
    </location>
</feature>
<dbReference type="EC" id="7.1.1.2" evidence="3 15"/>
<organism evidence="18">
    <name type="scientific">Konosirus punctatus</name>
    <name type="common">Dotted gizzard shad</name>
    <name type="synonym">Chatoessus punctatus</name>
    <dbReference type="NCBI Taxonomy" id="365056"/>
    <lineage>
        <taxon>Eukaryota</taxon>
        <taxon>Metazoa</taxon>
        <taxon>Chordata</taxon>
        <taxon>Craniata</taxon>
        <taxon>Vertebrata</taxon>
        <taxon>Euteleostomi</taxon>
        <taxon>Actinopterygii</taxon>
        <taxon>Neopterygii</taxon>
        <taxon>Teleostei</taxon>
        <taxon>Clupei</taxon>
        <taxon>Clupeiformes</taxon>
        <taxon>Clupeoidei</taxon>
        <taxon>Clupeidae</taxon>
        <taxon>Konosirus</taxon>
    </lineage>
</organism>
<keyword evidence="10 15" id="KW-1133">Transmembrane helix</keyword>
<evidence type="ECO:0000256" key="14">
    <source>
        <dbReference type="ARBA" id="ARBA00049551"/>
    </source>
</evidence>
<keyword evidence="8 15" id="KW-1278">Translocase</keyword>
<keyword evidence="15" id="KW-0830">Ubiquinone</keyword>